<dbReference type="InterPro" id="IPR005027">
    <property type="entry name" value="Glyco_trans_43"/>
</dbReference>
<keyword evidence="8 15" id="KW-0333">Golgi apparatus</keyword>
<evidence type="ECO:0000256" key="15">
    <source>
        <dbReference type="RuleBase" id="RU363127"/>
    </source>
</evidence>
<comment type="similarity">
    <text evidence="2 15">Belongs to the glycosyltransferase 43 family.</text>
</comment>
<evidence type="ECO:0000256" key="4">
    <source>
        <dbReference type="ARBA" id="ARBA00022679"/>
    </source>
</evidence>
<feature type="region of interest" description="Disordered" evidence="16">
    <location>
        <begin position="1"/>
        <end position="39"/>
    </location>
</feature>
<keyword evidence="3" id="KW-0328">Glycosyltransferase</keyword>
<evidence type="ECO:0000256" key="1">
    <source>
        <dbReference type="ARBA" id="ARBA00004323"/>
    </source>
</evidence>
<feature type="active site" description="Proton donor/acceptor" evidence="12">
    <location>
        <position position="337"/>
    </location>
</feature>
<keyword evidence="4 15" id="KW-0808">Transferase</keyword>
<dbReference type="PANTHER" id="PTHR10896:SF65">
    <property type="entry name" value="GALACTOSYLGALACTOSYLXYLOSYLPROTEIN 3-BETA-GLUCURONOSYLTRANSFERASE 3"/>
    <property type="match status" value="1"/>
</dbReference>
<dbReference type="FunFam" id="3.90.550.10:FF:000064">
    <property type="entry name" value="Glycosyltransferases"/>
    <property type="match status" value="1"/>
</dbReference>
<feature type="transmembrane region" description="Helical" evidence="15">
    <location>
        <begin position="69"/>
        <end position="88"/>
    </location>
</feature>
<evidence type="ECO:0000256" key="13">
    <source>
        <dbReference type="PIRSR" id="PIRSR605027-3"/>
    </source>
</evidence>
<dbReference type="PANTHER" id="PTHR10896">
    <property type="entry name" value="GALACTOSYLGALACTOSYLXYLOSYLPROTEIN 3-BETA-GLUCURONOSYLTRANSFERASE BETA-1,3-GLUCURONYLTRANSFERASE"/>
    <property type="match status" value="1"/>
</dbReference>
<keyword evidence="13" id="KW-0464">Manganese</keyword>
<evidence type="ECO:0000256" key="9">
    <source>
        <dbReference type="ARBA" id="ARBA00023136"/>
    </source>
</evidence>
<evidence type="ECO:0000256" key="12">
    <source>
        <dbReference type="PIRSR" id="PIRSR605027-1"/>
    </source>
</evidence>
<evidence type="ECO:0000256" key="14">
    <source>
        <dbReference type="PIRSR" id="PIRSR605027-4"/>
    </source>
</evidence>
<protein>
    <recommendedName>
        <fullName evidence="15">Glycosyltransferases</fullName>
        <ecNumber evidence="15">2.4.-.-</ecNumber>
    </recommendedName>
</protein>
<comment type="function">
    <text evidence="15">Involved in the synthesis of glucuronoxylan hemicellulose in secondary cell walls.</text>
</comment>
<evidence type="ECO:0000256" key="5">
    <source>
        <dbReference type="ARBA" id="ARBA00022692"/>
    </source>
</evidence>
<dbReference type="GO" id="GO:0009834">
    <property type="term" value="P:plant-type secondary cell wall biogenesis"/>
    <property type="evidence" value="ECO:0007669"/>
    <property type="project" value="TreeGrafter"/>
</dbReference>
<evidence type="ECO:0000256" key="3">
    <source>
        <dbReference type="ARBA" id="ARBA00022676"/>
    </source>
</evidence>
<keyword evidence="18" id="KW-1185">Reference proteome</keyword>
<evidence type="ECO:0000256" key="7">
    <source>
        <dbReference type="ARBA" id="ARBA00022989"/>
    </source>
</evidence>
<proteinExistence type="inferred from homology"/>
<dbReference type="GO" id="GO:0010417">
    <property type="term" value="P:glucuronoxylan biosynthetic process"/>
    <property type="evidence" value="ECO:0007669"/>
    <property type="project" value="TreeGrafter"/>
</dbReference>
<keyword evidence="13" id="KW-0479">Metal-binding</keyword>
<evidence type="ECO:0000256" key="11">
    <source>
        <dbReference type="ARBA" id="ARBA00023316"/>
    </source>
</evidence>
<evidence type="ECO:0000313" key="18">
    <source>
        <dbReference type="Proteomes" id="UP001229421"/>
    </source>
</evidence>
<evidence type="ECO:0000256" key="10">
    <source>
        <dbReference type="ARBA" id="ARBA00023180"/>
    </source>
</evidence>
<feature type="compositionally biased region" description="Polar residues" evidence="16">
    <location>
        <begin position="9"/>
        <end position="30"/>
    </location>
</feature>
<gene>
    <name evidence="17" type="ORF">QVD17_01193</name>
</gene>
<evidence type="ECO:0000313" key="17">
    <source>
        <dbReference type="EMBL" id="KAK1435430.1"/>
    </source>
</evidence>
<evidence type="ECO:0000256" key="2">
    <source>
        <dbReference type="ARBA" id="ARBA00007706"/>
    </source>
</evidence>
<accession>A0AAD8LD17</accession>
<dbReference type="GO" id="GO:0000139">
    <property type="term" value="C:Golgi membrane"/>
    <property type="evidence" value="ECO:0007669"/>
    <property type="project" value="UniProtKB-SubCell"/>
</dbReference>
<evidence type="ECO:0000256" key="16">
    <source>
        <dbReference type="SAM" id="MobiDB-lite"/>
    </source>
</evidence>
<dbReference type="Gene3D" id="3.90.550.10">
    <property type="entry name" value="Spore Coat Polysaccharide Biosynthesis Protein SpsA, Chain A"/>
    <property type="match status" value="1"/>
</dbReference>
<dbReference type="EMBL" id="JAUHHV010000001">
    <property type="protein sequence ID" value="KAK1435430.1"/>
    <property type="molecule type" value="Genomic_DNA"/>
</dbReference>
<evidence type="ECO:0000256" key="8">
    <source>
        <dbReference type="ARBA" id="ARBA00023034"/>
    </source>
</evidence>
<organism evidence="17 18">
    <name type="scientific">Tagetes erecta</name>
    <name type="common">African marigold</name>
    <dbReference type="NCBI Taxonomy" id="13708"/>
    <lineage>
        <taxon>Eukaryota</taxon>
        <taxon>Viridiplantae</taxon>
        <taxon>Streptophyta</taxon>
        <taxon>Embryophyta</taxon>
        <taxon>Tracheophyta</taxon>
        <taxon>Spermatophyta</taxon>
        <taxon>Magnoliopsida</taxon>
        <taxon>eudicotyledons</taxon>
        <taxon>Gunneridae</taxon>
        <taxon>Pentapetalae</taxon>
        <taxon>asterids</taxon>
        <taxon>campanulids</taxon>
        <taxon>Asterales</taxon>
        <taxon>Asteraceae</taxon>
        <taxon>Asteroideae</taxon>
        <taxon>Heliantheae alliance</taxon>
        <taxon>Tageteae</taxon>
        <taxon>Tagetes</taxon>
    </lineage>
</organism>
<dbReference type="EC" id="2.4.-.-" evidence="15"/>
<comment type="subcellular location">
    <subcellularLocation>
        <location evidence="1 15">Golgi apparatus membrane</location>
        <topology evidence="1 15">Single-pass type II membrane protein</topology>
    </subcellularLocation>
</comment>
<keyword evidence="6 15" id="KW-0735">Signal-anchor</keyword>
<dbReference type="GO" id="GO:0046872">
    <property type="term" value="F:metal ion binding"/>
    <property type="evidence" value="ECO:0007669"/>
    <property type="project" value="UniProtKB-KW"/>
</dbReference>
<dbReference type="GO" id="GO:0015018">
    <property type="term" value="F:galactosylgalactosylxylosylprotein 3-beta-glucuronosyltransferase activity"/>
    <property type="evidence" value="ECO:0007669"/>
    <property type="project" value="InterPro"/>
</dbReference>
<evidence type="ECO:0000256" key="6">
    <source>
        <dbReference type="ARBA" id="ARBA00022968"/>
    </source>
</evidence>
<comment type="caution">
    <text evidence="17">The sequence shown here is derived from an EMBL/GenBank/DDBJ whole genome shotgun (WGS) entry which is preliminary data.</text>
</comment>
<feature type="binding site" evidence="13">
    <location>
        <position position="238"/>
    </location>
    <ligand>
        <name>Mn(2+)</name>
        <dbReference type="ChEBI" id="CHEBI:29035"/>
    </ligand>
</feature>
<dbReference type="Pfam" id="PF03360">
    <property type="entry name" value="Glyco_transf_43"/>
    <property type="match status" value="1"/>
</dbReference>
<keyword evidence="5 15" id="KW-0812">Transmembrane</keyword>
<dbReference type="InterPro" id="IPR029044">
    <property type="entry name" value="Nucleotide-diphossugar_trans"/>
</dbReference>
<dbReference type="GO" id="GO:0042285">
    <property type="term" value="F:xylosyltransferase activity"/>
    <property type="evidence" value="ECO:0007669"/>
    <property type="project" value="TreeGrafter"/>
</dbReference>
<name>A0AAD8LD17_TARER</name>
<comment type="cofactor">
    <cofactor evidence="13">
        <name>Mn(2+)</name>
        <dbReference type="ChEBI" id="CHEBI:29035"/>
    </cofactor>
</comment>
<dbReference type="SUPFAM" id="SSF53448">
    <property type="entry name" value="Nucleotide-diphospho-sugar transferases"/>
    <property type="match status" value="1"/>
</dbReference>
<dbReference type="CDD" id="cd00218">
    <property type="entry name" value="GlcAT-I"/>
    <property type="match status" value="1"/>
</dbReference>
<reference evidence="17" key="1">
    <citation type="journal article" date="2023" name="bioRxiv">
        <title>Improved chromosome-level genome assembly for marigold (Tagetes erecta).</title>
        <authorList>
            <person name="Jiang F."/>
            <person name="Yuan L."/>
            <person name="Wang S."/>
            <person name="Wang H."/>
            <person name="Xu D."/>
            <person name="Wang A."/>
            <person name="Fan W."/>
        </authorList>
    </citation>
    <scope>NUCLEOTIDE SEQUENCE</scope>
    <source>
        <strain evidence="17">WSJ</strain>
        <tissue evidence="17">Leaf</tissue>
    </source>
</reference>
<keyword evidence="11 15" id="KW-0961">Cell wall biogenesis/degradation</keyword>
<keyword evidence="7 15" id="KW-1133">Transmembrane helix</keyword>
<keyword evidence="9 15" id="KW-0472">Membrane</keyword>
<dbReference type="GO" id="GO:0071555">
    <property type="term" value="P:cell wall organization"/>
    <property type="evidence" value="ECO:0007669"/>
    <property type="project" value="UniProtKB-KW"/>
</dbReference>
<feature type="site" description="Interaction with galactose moiety of substrate glycoprotein" evidence="14">
    <location>
        <position position="273"/>
    </location>
</feature>
<sequence>MASIRRTLSPYQDRSHQNGGNTSPFALNSPSHKHNSTTRFASPLSTFRFIGGDKHIPARKGYRTWRKSIYSCMLFFIIGFLLGLAPFGEVEDVRSRDFSFEVNRPPTLDVKEDIVIDKVELAVEKRENVKERFDYVARKQIIVVTPTYNRALQAFYLNRLGQVLRLVPPPVLWIVVEMNVASTETADILRGMGIMYRHLVCAKNLTNIKDRGVHQRNRALEHIEHHKLDGIVYFADDDNVYSLQLFEAMRDISRFGTWPVAMLAQSKNKATLEGPVCNGSQVIGWHTNEKSKRLRRFHVDMSGFAFNSTILWDPKRWKKPSSASIRQLDTVKEGFQETTFIEQLVEDESQMEATPLGCSKIMNWHLHLEAHDLGYPKGWLLQKNLDVVLSIE</sequence>
<keyword evidence="10" id="KW-0325">Glycoprotein</keyword>
<dbReference type="AlphaFoldDB" id="A0AAD8LD17"/>
<dbReference type="Proteomes" id="UP001229421">
    <property type="component" value="Unassembled WGS sequence"/>
</dbReference>